<sequence>MEKLDISLPEQIQAFVDEQVSTGGYSNASEYIQHLLIQEQERIAKKRVEMLLVEGLESGEPIEVTPEWWEQKRFQLMNRLH</sequence>
<dbReference type="PANTHER" id="PTHR36582">
    <property type="entry name" value="ANTITOXIN PARD"/>
    <property type="match status" value="1"/>
</dbReference>
<reference evidence="3" key="1">
    <citation type="submission" date="2021-05" db="EMBL/GenBank/DDBJ databases">
        <authorList>
            <person name="Pietrasiak N."/>
            <person name="Ward R."/>
            <person name="Stajich J.E."/>
            <person name="Kurbessoian T."/>
        </authorList>
    </citation>
    <scope>NUCLEOTIDE SEQUENCE</scope>
    <source>
        <strain evidence="3">GSE-NOS-MK-12-04C</strain>
    </source>
</reference>
<protein>
    <submittedName>
        <fullName evidence="3">Type II toxin-antitoxin system ParD family antitoxin</fullName>
    </submittedName>
</protein>
<dbReference type="InterPro" id="IPR038296">
    <property type="entry name" value="ParD_sf"/>
</dbReference>
<comment type="similarity">
    <text evidence="1">Belongs to the ParD antitoxin family.</text>
</comment>
<dbReference type="NCBIfam" id="TIGR02606">
    <property type="entry name" value="antidote_CC2985"/>
    <property type="match status" value="1"/>
</dbReference>
<evidence type="ECO:0000313" key="4">
    <source>
        <dbReference type="Proteomes" id="UP000729701"/>
    </source>
</evidence>
<evidence type="ECO:0000313" key="3">
    <source>
        <dbReference type="EMBL" id="MBW4667757.1"/>
    </source>
</evidence>
<dbReference type="SUPFAM" id="SSF47598">
    <property type="entry name" value="Ribbon-helix-helix"/>
    <property type="match status" value="1"/>
</dbReference>
<evidence type="ECO:0000256" key="1">
    <source>
        <dbReference type="ARBA" id="ARBA00008580"/>
    </source>
</evidence>
<dbReference type="EMBL" id="JAHHGZ010000009">
    <property type="protein sequence ID" value="MBW4667757.1"/>
    <property type="molecule type" value="Genomic_DNA"/>
</dbReference>
<dbReference type="CDD" id="cd22231">
    <property type="entry name" value="RHH_NikR_HicB-like"/>
    <property type="match status" value="1"/>
</dbReference>
<evidence type="ECO:0000256" key="2">
    <source>
        <dbReference type="ARBA" id="ARBA00022649"/>
    </source>
</evidence>
<gene>
    <name evidence="3" type="ORF">KME60_10035</name>
</gene>
<dbReference type="InterPro" id="IPR010985">
    <property type="entry name" value="Ribbon_hlx_hlx"/>
</dbReference>
<dbReference type="Pfam" id="PF03693">
    <property type="entry name" value="ParD_antitoxin"/>
    <property type="match status" value="1"/>
</dbReference>
<dbReference type="AlphaFoldDB" id="A0A951QKM2"/>
<dbReference type="Proteomes" id="UP000729701">
    <property type="component" value="Unassembled WGS sequence"/>
</dbReference>
<keyword evidence="2" id="KW-1277">Toxin-antitoxin system</keyword>
<dbReference type="GO" id="GO:0006355">
    <property type="term" value="P:regulation of DNA-templated transcription"/>
    <property type="evidence" value="ECO:0007669"/>
    <property type="project" value="InterPro"/>
</dbReference>
<dbReference type="InterPro" id="IPR022789">
    <property type="entry name" value="ParD"/>
</dbReference>
<organism evidence="3 4">
    <name type="scientific">Cyanomargarita calcarea GSE-NOS-MK-12-04C</name>
    <dbReference type="NCBI Taxonomy" id="2839659"/>
    <lineage>
        <taxon>Bacteria</taxon>
        <taxon>Bacillati</taxon>
        <taxon>Cyanobacteriota</taxon>
        <taxon>Cyanophyceae</taxon>
        <taxon>Nostocales</taxon>
        <taxon>Cyanomargaritaceae</taxon>
        <taxon>Cyanomargarita</taxon>
    </lineage>
</organism>
<dbReference type="PANTHER" id="PTHR36582:SF2">
    <property type="entry name" value="ANTITOXIN PARD"/>
    <property type="match status" value="1"/>
</dbReference>
<dbReference type="Gene3D" id="6.10.10.120">
    <property type="entry name" value="Antitoxin ParD1-like"/>
    <property type="match status" value="1"/>
</dbReference>
<name>A0A951QKM2_9CYAN</name>
<reference evidence="3" key="2">
    <citation type="journal article" date="2022" name="Microbiol. Resour. Announc.">
        <title>Metagenome Sequencing to Explore Phylogenomics of Terrestrial Cyanobacteria.</title>
        <authorList>
            <person name="Ward R.D."/>
            <person name="Stajich J.E."/>
            <person name="Johansen J.R."/>
            <person name="Huntemann M."/>
            <person name="Clum A."/>
            <person name="Foster B."/>
            <person name="Foster B."/>
            <person name="Roux S."/>
            <person name="Palaniappan K."/>
            <person name="Varghese N."/>
            <person name="Mukherjee S."/>
            <person name="Reddy T.B.K."/>
            <person name="Daum C."/>
            <person name="Copeland A."/>
            <person name="Chen I.A."/>
            <person name="Ivanova N.N."/>
            <person name="Kyrpides N.C."/>
            <person name="Shapiro N."/>
            <person name="Eloe-Fadrosh E.A."/>
            <person name="Pietrasiak N."/>
        </authorList>
    </citation>
    <scope>NUCLEOTIDE SEQUENCE</scope>
    <source>
        <strain evidence="3">GSE-NOS-MK-12-04C</strain>
    </source>
</reference>
<proteinExistence type="inferred from homology"/>
<accession>A0A951QKM2</accession>
<comment type="caution">
    <text evidence="3">The sequence shown here is derived from an EMBL/GenBank/DDBJ whole genome shotgun (WGS) entry which is preliminary data.</text>
</comment>